<sequence>MKEESNFMEVELDLPTCVSPKCCTDEEKSIKLKKRRQRSSIKETKSSLVPLREHNEGGVTNSAEDQAATLEVGSGETINSTELKVTTL</sequence>
<accession>A0A7R9DHR5</accession>
<feature type="compositionally biased region" description="Basic and acidic residues" evidence="1">
    <location>
        <begin position="40"/>
        <end position="56"/>
    </location>
</feature>
<feature type="compositionally biased region" description="Polar residues" evidence="1">
    <location>
        <begin position="76"/>
        <end position="88"/>
    </location>
</feature>
<dbReference type="AlphaFoldDB" id="A0A7R9DHR5"/>
<feature type="region of interest" description="Disordered" evidence="1">
    <location>
        <begin position="33"/>
        <end position="88"/>
    </location>
</feature>
<reference evidence="2" key="1">
    <citation type="submission" date="2020-11" db="EMBL/GenBank/DDBJ databases">
        <authorList>
            <person name="Tran Van P."/>
        </authorList>
    </citation>
    <scope>NUCLEOTIDE SEQUENCE</scope>
</reference>
<protein>
    <submittedName>
        <fullName evidence="2">Uncharacterized protein</fullName>
    </submittedName>
</protein>
<gene>
    <name evidence="2" type="ORF">TPSB3V08_LOCUS9998</name>
</gene>
<name>A0A7R9DHR5_TIMPO</name>
<organism evidence="2">
    <name type="scientific">Timema poppense</name>
    <name type="common">Walking stick</name>
    <dbReference type="NCBI Taxonomy" id="170557"/>
    <lineage>
        <taxon>Eukaryota</taxon>
        <taxon>Metazoa</taxon>
        <taxon>Ecdysozoa</taxon>
        <taxon>Arthropoda</taxon>
        <taxon>Hexapoda</taxon>
        <taxon>Insecta</taxon>
        <taxon>Pterygota</taxon>
        <taxon>Neoptera</taxon>
        <taxon>Polyneoptera</taxon>
        <taxon>Phasmatodea</taxon>
        <taxon>Timematodea</taxon>
        <taxon>Timematoidea</taxon>
        <taxon>Timematidae</taxon>
        <taxon>Timema</taxon>
    </lineage>
</organism>
<proteinExistence type="predicted"/>
<dbReference type="EMBL" id="OD008493">
    <property type="protein sequence ID" value="CAD7414943.1"/>
    <property type="molecule type" value="Genomic_DNA"/>
</dbReference>
<evidence type="ECO:0000256" key="1">
    <source>
        <dbReference type="SAM" id="MobiDB-lite"/>
    </source>
</evidence>
<evidence type="ECO:0000313" key="2">
    <source>
        <dbReference type="EMBL" id="CAD7414943.1"/>
    </source>
</evidence>